<dbReference type="SUPFAM" id="SSF56601">
    <property type="entry name" value="beta-lactamase/transpeptidase-like"/>
    <property type="match status" value="1"/>
</dbReference>
<organism evidence="3 4">
    <name type="scientific">Montanilutibacter psychrotolerans</name>
    <dbReference type="NCBI Taxonomy" id="1327343"/>
    <lineage>
        <taxon>Bacteria</taxon>
        <taxon>Pseudomonadati</taxon>
        <taxon>Pseudomonadota</taxon>
        <taxon>Gammaproteobacteria</taxon>
        <taxon>Lysobacterales</taxon>
        <taxon>Lysobacteraceae</taxon>
        <taxon>Montanilutibacter</taxon>
    </lineage>
</organism>
<evidence type="ECO:0000313" key="4">
    <source>
        <dbReference type="Proteomes" id="UP000267049"/>
    </source>
</evidence>
<keyword evidence="4" id="KW-1185">Reference proteome</keyword>
<feature type="domain" description="Beta-lactamase-related" evidence="2">
    <location>
        <begin position="61"/>
        <end position="391"/>
    </location>
</feature>
<dbReference type="Gene3D" id="3.40.710.10">
    <property type="entry name" value="DD-peptidase/beta-lactamase superfamily"/>
    <property type="match status" value="1"/>
</dbReference>
<dbReference type="AlphaFoldDB" id="A0A3M8SXE8"/>
<keyword evidence="3" id="KW-0378">Hydrolase</keyword>
<dbReference type="GO" id="GO:0016787">
    <property type="term" value="F:hydrolase activity"/>
    <property type="evidence" value="ECO:0007669"/>
    <property type="project" value="UniProtKB-KW"/>
</dbReference>
<evidence type="ECO:0000259" key="2">
    <source>
        <dbReference type="Pfam" id="PF00144"/>
    </source>
</evidence>
<dbReference type="Pfam" id="PF00144">
    <property type="entry name" value="Beta-lactamase"/>
    <property type="match status" value="1"/>
</dbReference>
<sequence>MTLVSAAQTSLRWNSPNTNASVPPRTAAGAYPVQVPGSLSATPYRAATEQPLPAGFDVRLFEAMAQQLVANQRIPGLAMAIVHDGRVLSARGYGVTDVNAAEPVDAHTVFRLASLSKAFAGTMAGLLVNDGTLRWDSKLTQYMPNFQLSDPNAARQVTVADLLSHRVGLPHNTYDRDLEKYVDYRTLTQRLSSTPLQCAPGTCYSYQNIAFSLIGDIVFAATGDFYSQEVQRRLFKPLGMNDASIGLDGIEGSSRWARPHVRRGAGWMSVMPKPTYYQVAPAAGVNASASDMAQWLLAHTGHRPDVLPAPLLATLHQPLVDTPSETRGSAWRRERVGSAGYALGWRVYDYAGNRLVFHGGAVQGYRGVVAMLPGRDLGVAMMWNSESALPSGLLPTILDRAIGIQSQPWLDVDFDDPTLYAQLRGTSTVPGSHTDDESVDQPGSTSSKATAAPF</sequence>
<feature type="region of interest" description="Disordered" evidence="1">
    <location>
        <begin position="1"/>
        <end position="25"/>
    </location>
</feature>
<protein>
    <submittedName>
        <fullName evidence="3">Class A beta-lactamase-related serine hydrolase</fullName>
    </submittedName>
</protein>
<gene>
    <name evidence="3" type="ORF">EER27_00630</name>
</gene>
<feature type="compositionally biased region" description="Polar residues" evidence="1">
    <location>
        <begin position="1"/>
        <end position="21"/>
    </location>
</feature>
<dbReference type="PANTHER" id="PTHR46825">
    <property type="entry name" value="D-ALANYL-D-ALANINE-CARBOXYPEPTIDASE/ENDOPEPTIDASE AMPH"/>
    <property type="match status" value="1"/>
</dbReference>
<dbReference type="PANTHER" id="PTHR46825:SF15">
    <property type="entry name" value="BETA-LACTAMASE-RELATED DOMAIN-CONTAINING PROTEIN"/>
    <property type="match status" value="1"/>
</dbReference>
<evidence type="ECO:0000313" key="3">
    <source>
        <dbReference type="EMBL" id="RNF85977.1"/>
    </source>
</evidence>
<name>A0A3M8SXE8_9GAMM</name>
<comment type="caution">
    <text evidence="3">The sequence shown here is derived from an EMBL/GenBank/DDBJ whole genome shotgun (WGS) entry which is preliminary data.</text>
</comment>
<dbReference type="InterPro" id="IPR012338">
    <property type="entry name" value="Beta-lactam/transpept-like"/>
</dbReference>
<evidence type="ECO:0000256" key="1">
    <source>
        <dbReference type="SAM" id="MobiDB-lite"/>
    </source>
</evidence>
<dbReference type="OrthoDB" id="119951at2"/>
<reference evidence="3 4" key="1">
    <citation type="submission" date="2018-11" db="EMBL/GenBank/DDBJ databases">
        <title>Lysobacter cryohumiis sp. nov., isolated from soil in the Tianshan Mountains, Xinjiang, China.</title>
        <authorList>
            <person name="Luo Y."/>
            <person name="Sheng H."/>
        </authorList>
    </citation>
    <scope>NUCLEOTIDE SEQUENCE [LARGE SCALE GENOMIC DNA]</scope>
    <source>
        <strain evidence="3 4">ZS60</strain>
    </source>
</reference>
<proteinExistence type="predicted"/>
<dbReference type="EMBL" id="RIBS01000001">
    <property type="protein sequence ID" value="RNF85977.1"/>
    <property type="molecule type" value="Genomic_DNA"/>
</dbReference>
<feature type="compositionally biased region" description="Polar residues" evidence="1">
    <location>
        <begin position="441"/>
        <end position="454"/>
    </location>
</feature>
<feature type="region of interest" description="Disordered" evidence="1">
    <location>
        <begin position="424"/>
        <end position="454"/>
    </location>
</feature>
<dbReference type="Proteomes" id="UP000267049">
    <property type="component" value="Unassembled WGS sequence"/>
</dbReference>
<accession>A0A3M8SXE8</accession>
<dbReference type="InterPro" id="IPR050491">
    <property type="entry name" value="AmpC-like"/>
</dbReference>
<dbReference type="InterPro" id="IPR001466">
    <property type="entry name" value="Beta-lactam-related"/>
</dbReference>